<evidence type="ECO:0000313" key="5">
    <source>
        <dbReference type="Proteomes" id="UP001165343"/>
    </source>
</evidence>
<gene>
    <name evidence="4" type="ORF">LZ519_09730</name>
</gene>
<evidence type="ECO:0000259" key="3">
    <source>
        <dbReference type="SMART" id="SM00245"/>
    </source>
</evidence>
<feature type="signal peptide" evidence="2">
    <location>
        <begin position="1"/>
        <end position="26"/>
    </location>
</feature>
<dbReference type="Gene3D" id="3.30.750.44">
    <property type="match status" value="1"/>
</dbReference>
<feature type="compositionally biased region" description="Low complexity" evidence="1">
    <location>
        <begin position="33"/>
        <end position="52"/>
    </location>
</feature>
<evidence type="ECO:0000256" key="1">
    <source>
        <dbReference type="SAM" id="MobiDB-lite"/>
    </source>
</evidence>
<keyword evidence="2" id="KW-0732">Signal</keyword>
<evidence type="ECO:0000313" key="4">
    <source>
        <dbReference type="EMBL" id="MCL6679589.1"/>
    </source>
</evidence>
<sequence>MLAKSVSAYRSAVVALLAGCVAIPLAAQPAAPAPAAGAVPPASPAAAPATDPKTLPLEEGEGRAVALKLADELIKSFVFRDNAEDYAAMLRKNAAAGRYDKGTRGELATMMTDDLLAVHKDGHLHVMLAPPPERAGAAEAPQRRGPPPGWPPLIQAAKTIAPGIGYIRFTAFMGTDEEVAAVRKWLAENANAKTLIFDLRNHHGGGLDEQDAIFSYLFAKPTPLVKMAVAKDLFDRGDSPLASGPTLKFEAQGDKMVATHTAIPGADTPLRTAKVYLLVSNKSGSAAEHFALALKSSGRATLIGEATAGANHFGGGQPLNEHFGVWMPVGRTYDIKTGKDWEGDGVAPDIAADPRQALVVALEKAGLSHDEAVKLDAQEVPGEPVHRDKLRAR</sequence>
<dbReference type="SUPFAM" id="SSF52096">
    <property type="entry name" value="ClpP/crotonase"/>
    <property type="match status" value="1"/>
</dbReference>
<feature type="region of interest" description="Disordered" evidence="1">
    <location>
        <begin position="33"/>
        <end position="55"/>
    </location>
</feature>
<dbReference type="PANTHER" id="PTHR11261">
    <property type="entry name" value="INTERPHOTORECEPTOR RETINOID-BINDING PROTEIN"/>
    <property type="match status" value="1"/>
</dbReference>
<feature type="domain" description="Tail specific protease" evidence="3">
    <location>
        <begin position="146"/>
        <end position="353"/>
    </location>
</feature>
<feature type="chain" id="PRO_5047018021" evidence="2">
    <location>
        <begin position="27"/>
        <end position="393"/>
    </location>
</feature>
<dbReference type="SMART" id="SM00245">
    <property type="entry name" value="TSPc"/>
    <property type="match status" value="1"/>
</dbReference>
<dbReference type="RefSeq" id="WP_249868477.1">
    <property type="nucleotide sequence ID" value="NZ_JAMGBC010000001.1"/>
</dbReference>
<evidence type="ECO:0000256" key="2">
    <source>
        <dbReference type="SAM" id="SignalP"/>
    </source>
</evidence>
<dbReference type="InterPro" id="IPR029045">
    <property type="entry name" value="ClpP/crotonase-like_dom_sf"/>
</dbReference>
<keyword evidence="5" id="KW-1185">Reference proteome</keyword>
<dbReference type="Gene3D" id="3.90.226.10">
    <property type="entry name" value="2-enoyl-CoA Hydratase, Chain A, domain 1"/>
    <property type="match status" value="1"/>
</dbReference>
<dbReference type="InterPro" id="IPR005151">
    <property type="entry name" value="Tail-specific_protease"/>
</dbReference>
<dbReference type="Proteomes" id="UP001165343">
    <property type="component" value="Unassembled WGS sequence"/>
</dbReference>
<accession>A0ABT0RH41</accession>
<proteinExistence type="predicted"/>
<dbReference type="PANTHER" id="PTHR11261:SF3">
    <property type="entry name" value="RETINOL-BINDING PROTEIN 3"/>
    <property type="match status" value="1"/>
</dbReference>
<comment type="caution">
    <text evidence="4">The sequence shown here is derived from an EMBL/GenBank/DDBJ whole genome shotgun (WGS) entry which is preliminary data.</text>
</comment>
<reference evidence="4" key="1">
    <citation type="submission" date="2022-05" db="EMBL/GenBank/DDBJ databases">
        <authorList>
            <person name="Jo J.-H."/>
            <person name="Im W.-T."/>
        </authorList>
    </citation>
    <scope>NUCLEOTIDE SEQUENCE</scope>
    <source>
        <strain evidence="4">RG327</strain>
    </source>
</reference>
<name>A0ABT0RH41_9SPHN</name>
<dbReference type="Pfam" id="PF03572">
    <property type="entry name" value="Peptidase_S41"/>
    <property type="match status" value="1"/>
</dbReference>
<dbReference type="CDD" id="cd07563">
    <property type="entry name" value="Peptidase_S41_IRBP"/>
    <property type="match status" value="1"/>
</dbReference>
<protein>
    <submittedName>
        <fullName evidence="4">S41 family peptidase</fullName>
    </submittedName>
</protein>
<organism evidence="4 5">
    <name type="scientific">Sphingomonas anseongensis</name>
    <dbReference type="NCBI Taxonomy" id="2908207"/>
    <lineage>
        <taxon>Bacteria</taxon>
        <taxon>Pseudomonadati</taxon>
        <taxon>Pseudomonadota</taxon>
        <taxon>Alphaproteobacteria</taxon>
        <taxon>Sphingomonadales</taxon>
        <taxon>Sphingomonadaceae</taxon>
        <taxon>Sphingomonas</taxon>
    </lineage>
</organism>
<dbReference type="EMBL" id="JAMGBC010000001">
    <property type="protein sequence ID" value="MCL6679589.1"/>
    <property type="molecule type" value="Genomic_DNA"/>
</dbReference>